<proteinExistence type="predicted"/>
<reference evidence="1 2" key="1">
    <citation type="journal article" date="2018" name="PLoS ONE">
        <title>Phenotypic characterization and whole genome analysis of extended-spectrum beta-lactamase-producing bacteria isolated from dogs in Germany.</title>
        <authorList>
            <person name="Boehmer T."/>
            <person name="Vogler A.J."/>
            <person name="Thomas A."/>
            <person name="Sauer S."/>
            <person name="Hergenroether M."/>
            <person name="Straubinger R.K."/>
            <person name="Birdsell D."/>
            <person name="Keim P."/>
            <person name="Sahl J.W."/>
            <person name="Williamson C.H."/>
            <person name="Riehm J.M."/>
        </authorList>
    </citation>
    <scope>NUCLEOTIDE SEQUENCE [LARGE SCALE GENOMIC DNA]</scope>
    <source>
        <strain evidence="1 2">AFG_SD03_1510_Ahy_093</strain>
    </source>
</reference>
<evidence type="ECO:0000313" key="2">
    <source>
        <dbReference type="Proteomes" id="UP000253075"/>
    </source>
</evidence>
<dbReference type="Proteomes" id="UP000253075">
    <property type="component" value="Unassembled WGS sequence"/>
</dbReference>
<evidence type="ECO:0008006" key="3">
    <source>
        <dbReference type="Google" id="ProtNLM"/>
    </source>
</evidence>
<evidence type="ECO:0000313" key="1">
    <source>
        <dbReference type="EMBL" id="RCF46465.1"/>
    </source>
</evidence>
<protein>
    <recommendedName>
        <fullName evidence="3">Phage protein</fullName>
    </recommendedName>
</protein>
<reference evidence="2" key="2">
    <citation type="submission" date="2018-02" db="EMBL/GenBank/DDBJ databases">
        <title>Phenotypic characterization and whole genome analysis of multidrug-resistant, extended-spectrum beta-lactamase-producing bacteria isolated from dogs in Germany.</title>
        <authorList>
            <person name="Williamson C."/>
        </authorList>
    </citation>
    <scope>NUCLEOTIDE SEQUENCE [LARGE SCALE GENOMIC DNA]</scope>
    <source>
        <strain evidence="2">AFG_SD03_1510_Ahy_093</strain>
    </source>
</reference>
<name>A0ABD7G4E8_AERHY</name>
<gene>
    <name evidence="1" type="ORF">C6C11_17340</name>
</gene>
<sequence>MTPDLEKARRENLRWLILLALNSAQPVGTSEQVVLSAITPMLPDLTTLELRRNLDYLAARELITITGRDSQPQWFCKLDRYGIDVVEYAVACEPGIARPAKYW</sequence>
<accession>A0ABD7G4E8</accession>
<dbReference type="EMBL" id="PUTQ01000027">
    <property type="protein sequence ID" value="RCF46465.1"/>
    <property type="molecule type" value="Genomic_DNA"/>
</dbReference>
<dbReference type="RefSeq" id="WP_033965060.1">
    <property type="nucleotide sequence ID" value="NZ_PUTQ01000027.1"/>
</dbReference>
<comment type="caution">
    <text evidence="1">The sequence shown here is derived from an EMBL/GenBank/DDBJ whole genome shotgun (WGS) entry which is preliminary data.</text>
</comment>
<dbReference type="AlphaFoldDB" id="A0ABD7G4E8"/>
<organism evidence="1 2">
    <name type="scientific">Aeromonas hydrophila</name>
    <dbReference type="NCBI Taxonomy" id="644"/>
    <lineage>
        <taxon>Bacteria</taxon>
        <taxon>Pseudomonadati</taxon>
        <taxon>Pseudomonadota</taxon>
        <taxon>Gammaproteobacteria</taxon>
        <taxon>Aeromonadales</taxon>
        <taxon>Aeromonadaceae</taxon>
        <taxon>Aeromonas</taxon>
    </lineage>
</organism>